<comment type="caution">
    <text evidence="1">The sequence shown here is derived from an EMBL/GenBank/DDBJ whole genome shotgun (WGS) entry which is preliminary data.</text>
</comment>
<proteinExistence type="predicted"/>
<dbReference type="EMBL" id="BAAART010000003">
    <property type="protein sequence ID" value="GAA2769100.1"/>
    <property type="molecule type" value="Genomic_DNA"/>
</dbReference>
<reference evidence="2" key="1">
    <citation type="journal article" date="2019" name="Int. J. Syst. Evol. Microbiol.">
        <title>The Global Catalogue of Microorganisms (GCM) 10K type strain sequencing project: providing services to taxonomists for standard genome sequencing and annotation.</title>
        <authorList>
            <consortium name="The Broad Institute Genomics Platform"/>
            <consortium name="The Broad Institute Genome Sequencing Center for Infectious Disease"/>
            <person name="Wu L."/>
            <person name="Ma J."/>
        </authorList>
    </citation>
    <scope>NUCLEOTIDE SEQUENCE [LARGE SCALE GENOMIC DNA]</scope>
    <source>
        <strain evidence="2">JCM 3053</strain>
    </source>
</reference>
<evidence type="ECO:0000313" key="1">
    <source>
        <dbReference type="EMBL" id="GAA2769100.1"/>
    </source>
</evidence>
<dbReference type="RefSeq" id="WP_234848981.1">
    <property type="nucleotide sequence ID" value="NZ_BAAART010000003.1"/>
</dbReference>
<keyword evidence="2" id="KW-1185">Reference proteome</keyword>
<organism evidence="1 2">
    <name type="scientific">Streptomyces indiaensis</name>
    <dbReference type="NCBI Taxonomy" id="284033"/>
    <lineage>
        <taxon>Bacteria</taxon>
        <taxon>Bacillati</taxon>
        <taxon>Actinomycetota</taxon>
        <taxon>Actinomycetes</taxon>
        <taxon>Kitasatosporales</taxon>
        <taxon>Streptomycetaceae</taxon>
        <taxon>Streptomyces</taxon>
    </lineage>
</organism>
<accession>A0ABP6HDX6</accession>
<dbReference type="Proteomes" id="UP001501474">
    <property type="component" value="Unassembled WGS sequence"/>
</dbReference>
<gene>
    <name evidence="1" type="ORF">GCM10010104_02100</name>
</gene>
<evidence type="ECO:0000313" key="2">
    <source>
        <dbReference type="Proteomes" id="UP001501474"/>
    </source>
</evidence>
<name>A0ABP6HDX6_9ACTN</name>
<protein>
    <submittedName>
        <fullName evidence="1">Uncharacterized protein</fullName>
    </submittedName>
</protein>
<sequence>MRAAEQQGRYRGQPHLPELHVRLRTELSRIDEQLHALLDAMDRMQGLLDAVVAISREVELPAVYGDLYLSEPSDGQPFDVHDENVVMALATAGRPCRAAGVSRDEQDNVSCLSGTTPNGRIGMLRYGRRPAASHVGTTGFEPATP</sequence>